<dbReference type="OMA" id="IATCEHE"/>
<organism evidence="9 10">
    <name type="scientific">Rosa chinensis</name>
    <name type="common">China rose</name>
    <dbReference type="NCBI Taxonomy" id="74649"/>
    <lineage>
        <taxon>Eukaryota</taxon>
        <taxon>Viridiplantae</taxon>
        <taxon>Streptophyta</taxon>
        <taxon>Embryophyta</taxon>
        <taxon>Tracheophyta</taxon>
        <taxon>Spermatophyta</taxon>
        <taxon>Magnoliopsida</taxon>
        <taxon>eudicotyledons</taxon>
        <taxon>Gunneridae</taxon>
        <taxon>Pentapetalae</taxon>
        <taxon>rosids</taxon>
        <taxon>fabids</taxon>
        <taxon>Rosales</taxon>
        <taxon>Rosaceae</taxon>
        <taxon>Rosoideae</taxon>
        <taxon>Rosoideae incertae sedis</taxon>
        <taxon>Rosa</taxon>
    </lineage>
</organism>
<evidence type="ECO:0000256" key="2">
    <source>
        <dbReference type="ARBA" id="ARBA00008937"/>
    </source>
</evidence>
<dbReference type="InterPro" id="IPR016543">
    <property type="entry name" value="Fis1"/>
</dbReference>
<dbReference type="GO" id="GO:0000422">
    <property type="term" value="P:autophagy of mitochondrion"/>
    <property type="evidence" value="ECO:0007669"/>
    <property type="project" value="TreeGrafter"/>
</dbReference>
<dbReference type="PANTHER" id="PTHR13247">
    <property type="entry name" value="TETRATRICOPEPTIDE REPEAT PROTEIN 11 TPR REPEAT PROTEIN 11"/>
    <property type="match status" value="1"/>
</dbReference>
<keyword evidence="5 8" id="KW-1133">Transmembrane helix</keyword>
<dbReference type="Gramene" id="PRQ29224">
    <property type="protein sequence ID" value="PRQ29224"/>
    <property type="gene ID" value="RchiOBHm_Chr5g0011611"/>
</dbReference>
<keyword evidence="6" id="KW-0496">Mitochondrion</keyword>
<dbReference type="GO" id="GO:0005778">
    <property type="term" value="C:peroxisomal membrane"/>
    <property type="evidence" value="ECO:0007669"/>
    <property type="project" value="TreeGrafter"/>
</dbReference>
<dbReference type="AlphaFoldDB" id="A0A2P6Q510"/>
<dbReference type="Gene3D" id="1.25.40.10">
    <property type="entry name" value="Tetratricopeptide repeat domain"/>
    <property type="match status" value="1"/>
</dbReference>
<dbReference type="InterPro" id="IPR028058">
    <property type="entry name" value="Fis1_TPR_N"/>
</dbReference>
<evidence type="ECO:0000313" key="9">
    <source>
        <dbReference type="EMBL" id="PRQ29224.1"/>
    </source>
</evidence>
<gene>
    <name evidence="9" type="ORF">RchiOBHm_Chr5g0011611</name>
</gene>
<evidence type="ECO:0000313" key="10">
    <source>
        <dbReference type="Proteomes" id="UP000238479"/>
    </source>
</evidence>
<keyword evidence="4" id="KW-1000">Mitochondrion outer membrane</keyword>
<evidence type="ECO:0000256" key="5">
    <source>
        <dbReference type="ARBA" id="ARBA00022989"/>
    </source>
</evidence>
<keyword evidence="3 8" id="KW-0812">Transmembrane</keyword>
<comment type="caution">
    <text evidence="9">The sequence shown here is derived from an EMBL/GenBank/DDBJ whole genome shotgun (WGS) entry which is preliminary data.</text>
</comment>
<evidence type="ECO:0000256" key="4">
    <source>
        <dbReference type="ARBA" id="ARBA00022787"/>
    </source>
</evidence>
<feature type="transmembrane region" description="Helical" evidence="8">
    <location>
        <begin position="150"/>
        <end position="177"/>
    </location>
</feature>
<comment type="similarity">
    <text evidence="2">Belongs to the FIS1 family.</text>
</comment>
<accession>A0A2P6Q510</accession>
<evidence type="ECO:0000256" key="3">
    <source>
        <dbReference type="ARBA" id="ARBA00022692"/>
    </source>
</evidence>
<dbReference type="GO" id="GO:0016559">
    <property type="term" value="P:peroxisome fission"/>
    <property type="evidence" value="ECO:0007669"/>
    <property type="project" value="TreeGrafter"/>
</dbReference>
<keyword evidence="7 8" id="KW-0472">Membrane</keyword>
<dbReference type="CDD" id="cd12212">
    <property type="entry name" value="Fis1"/>
    <property type="match status" value="1"/>
</dbReference>
<keyword evidence="10" id="KW-1185">Reference proteome</keyword>
<evidence type="ECO:0000256" key="8">
    <source>
        <dbReference type="SAM" id="Phobius"/>
    </source>
</evidence>
<dbReference type="EMBL" id="PDCK01000043">
    <property type="protein sequence ID" value="PRQ29224.1"/>
    <property type="molecule type" value="Genomic_DNA"/>
</dbReference>
<dbReference type="InterPro" id="IPR033745">
    <property type="entry name" value="Fis1_cytosol"/>
</dbReference>
<evidence type="ECO:0000256" key="1">
    <source>
        <dbReference type="ARBA" id="ARBA00004572"/>
    </source>
</evidence>
<dbReference type="PANTHER" id="PTHR13247:SF0">
    <property type="entry name" value="MITOCHONDRIAL FISSION 1 PROTEIN"/>
    <property type="match status" value="1"/>
</dbReference>
<comment type="subcellular location">
    <subcellularLocation>
        <location evidence="1">Mitochondrion outer membrane</location>
        <topology evidence="1">Single-pass membrane protein</topology>
    </subcellularLocation>
</comment>
<dbReference type="STRING" id="74649.A0A2P6Q510"/>
<dbReference type="GO" id="GO:0005741">
    <property type="term" value="C:mitochondrial outer membrane"/>
    <property type="evidence" value="ECO:0007669"/>
    <property type="project" value="UniProtKB-SubCell"/>
</dbReference>
<reference evidence="9 10" key="1">
    <citation type="journal article" date="2018" name="Nat. Genet.">
        <title>The Rosa genome provides new insights in the design of modern roses.</title>
        <authorList>
            <person name="Bendahmane M."/>
        </authorList>
    </citation>
    <scope>NUCLEOTIDE SEQUENCE [LARGE SCALE GENOMIC DNA]</scope>
    <source>
        <strain evidence="10">cv. Old Blush</strain>
    </source>
</reference>
<dbReference type="Pfam" id="PF14853">
    <property type="entry name" value="Fis1_TPR_C"/>
    <property type="match status" value="1"/>
</dbReference>
<dbReference type="OrthoDB" id="421154at2759"/>
<name>A0A2P6Q510_ROSCH</name>
<dbReference type="GO" id="GO:0000266">
    <property type="term" value="P:mitochondrial fission"/>
    <property type="evidence" value="ECO:0007669"/>
    <property type="project" value="InterPro"/>
</dbReference>
<proteinExistence type="inferred from homology"/>
<dbReference type="SUPFAM" id="SSF48452">
    <property type="entry name" value="TPR-like"/>
    <property type="match status" value="1"/>
</dbReference>
<dbReference type="InterPro" id="IPR028061">
    <property type="entry name" value="Fis1_TPR_C"/>
</dbReference>
<evidence type="ECO:0000256" key="7">
    <source>
        <dbReference type="ARBA" id="ARBA00023136"/>
    </source>
</evidence>
<protein>
    <submittedName>
        <fullName evidence="9">Putative mitochondria fission 1 protein</fullName>
    </submittedName>
</protein>
<sequence>MKEMIMNNIFDSVSSLFGSGEDHIPWCNRDIIHRCEIEVGEAMNKGESTEEHKSKSIMRLSWALVHSMQREDVHRGIDMLLQATNNSMAKSTNSPLDQREMLYLMAVGYYRSGEYSTSRRLLNRCLGIEPKWRRALSLKKTVEDRIVKDGFIGIGITAGAIIAAGGIVAACLGYQAAPLSQS</sequence>
<dbReference type="Pfam" id="PF14852">
    <property type="entry name" value="Fis1_TPR_N"/>
    <property type="match status" value="1"/>
</dbReference>
<evidence type="ECO:0000256" key="6">
    <source>
        <dbReference type="ARBA" id="ARBA00023128"/>
    </source>
</evidence>
<dbReference type="Proteomes" id="UP000238479">
    <property type="component" value="Chromosome 5"/>
</dbReference>
<dbReference type="InterPro" id="IPR011990">
    <property type="entry name" value="TPR-like_helical_dom_sf"/>
</dbReference>